<protein>
    <submittedName>
        <fullName evidence="3">Transposase</fullName>
    </submittedName>
</protein>
<dbReference type="AlphaFoldDB" id="A0A517MLE6"/>
<dbReference type="PANTHER" id="PTHR37023">
    <property type="entry name" value="TRANSPOSASE"/>
    <property type="match status" value="1"/>
</dbReference>
<evidence type="ECO:0000259" key="1">
    <source>
        <dbReference type="Pfam" id="PF04986"/>
    </source>
</evidence>
<dbReference type="Pfam" id="PF14319">
    <property type="entry name" value="Zn_Tnp_IS91"/>
    <property type="match status" value="1"/>
</dbReference>
<dbReference type="GO" id="GO:0006313">
    <property type="term" value="P:DNA transposition"/>
    <property type="evidence" value="ECO:0007669"/>
    <property type="project" value="InterPro"/>
</dbReference>
<evidence type="ECO:0000259" key="2">
    <source>
        <dbReference type="Pfam" id="PF14319"/>
    </source>
</evidence>
<proteinExistence type="predicted"/>
<accession>A0A517MLE6</accession>
<dbReference type="KEGG" id="rml:FF011L_44700"/>
<reference evidence="3 4" key="1">
    <citation type="submission" date="2019-02" db="EMBL/GenBank/DDBJ databases">
        <title>Deep-cultivation of Planctomycetes and their phenomic and genomic characterization uncovers novel biology.</title>
        <authorList>
            <person name="Wiegand S."/>
            <person name="Jogler M."/>
            <person name="Boedeker C."/>
            <person name="Pinto D."/>
            <person name="Vollmers J."/>
            <person name="Rivas-Marin E."/>
            <person name="Kohn T."/>
            <person name="Peeters S.H."/>
            <person name="Heuer A."/>
            <person name="Rast P."/>
            <person name="Oberbeckmann S."/>
            <person name="Bunk B."/>
            <person name="Jeske O."/>
            <person name="Meyerdierks A."/>
            <person name="Storesund J.E."/>
            <person name="Kallscheuer N."/>
            <person name="Luecker S."/>
            <person name="Lage O.M."/>
            <person name="Pohl T."/>
            <person name="Merkel B.J."/>
            <person name="Hornburger P."/>
            <person name="Mueller R.-W."/>
            <person name="Bruemmer F."/>
            <person name="Labrenz M."/>
            <person name="Spormann A.M."/>
            <person name="Op den Camp H."/>
            <person name="Overmann J."/>
            <person name="Amann R."/>
            <person name="Jetten M.S.M."/>
            <person name="Mascher T."/>
            <person name="Medema M.H."/>
            <person name="Devos D.P."/>
            <person name="Kaster A.-K."/>
            <person name="Ovreas L."/>
            <person name="Rohde M."/>
            <person name="Galperin M.Y."/>
            <person name="Jogler C."/>
        </authorList>
    </citation>
    <scope>NUCLEOTIDE SEQUENCE [LARGE SCALE GENOMIC DNA]</scope>
    <source>
        <strain evidence="3 4">FF011L</strain>
    </source>
</reference>
<organism evidence="3 4">
    <name type="scientific">Roseimaritima multifibrata</name>
    <dbReference type="NCBI Taxonomy" id="1930274"/>
    <lineage>
        <taxon>Bacteria</taxon>
        <taxon>Pseudomonadati</taxon>
        <taxon>Planctomycetota</taxon>
        <taxon>Planctomycetia</taxon>
        <taxon>Pirellulales</taxon>
        <taxon>Pirellulaceae</taxon>
        <taxon>Roseimaritima</taxon>
    </lineage>
</organism>
<dbReference type="OrthoDB" id="246527at2"/>
<dbReference type="EMBL" id="CP036262">
    <property type="protein sequence ID" value="QDS95670.1"/>
    <property type="molecule type" value="Genomic_DNA"/>
</dbReference>
<dbReference type="InterPro" id="IPR026889">
    <property type="entry name" value="Zn_Tnp"/>
</dbReference>
<dbReference type="Pfam" id="PF04986">
    <property type="entry name" value="Y2_Tnp"/>
    <property type="match status" value="1"/>
</dbReference>
<dbReference type="PANTHER" id="PTHR37023:SF1">
    <property type="entry name" value="ISSOD25 TRANSPOSASE TNPA_ISSOD25"/>
    <property type="match status" value="1"/>
</dbReference>
<sequence length="381" mass="42859">MATLAEALRVHGPTVARSLSRTQQKVFSLITRCRTGALGGVQYQCTGCGREHWVGRSCGNRHCTSCGHEKTQAWVEKQRAKTMPVHHFLVTFTVPRELGSMLRTVSEQEQREGYRCLFDASSQSIRDVGAATKSLRGCKLGYFGVLHTWGRDLQTFHPHIHYVVPGGGVKVDDNGNAIEWRSAPKNFLFHHGTLIRVYKAKLAEEFRKAGLYDLVDPREWKKDFVVDIQPVGHAEPTLKYLAPYVHRVAISDKRIVSVDESIVKYTVRPSKSKGTVIRTVDGDTFVRSFAQHILPSGFMKIRHYGWMSANSKVRIEEVKWLVWLSLGWTFWLASGYAPQEKPLTASLRCAACGDEMKVVAVTYDAIVIDQTDQALAYFDSG</sequence>
<dbReference type="InterPro" id="IPR007069">
    <property type="entry name" value="Transposase_32"/>
</dbReference>
<evidence type="ECO:0000313" key="4">
    <source>
        <dbReference type="Proteomes" id="UP000320672"/>
    </source>
</evidence>
<dbReference type="GO" id="GO:0004803">
    <property type="term" value="F:transposase activity"/>
    <property type="evidence" value="ECO:0007669"/>
    <property type="project" value="InterPro"/>
</dbReference>
<dbReference type="RefSeq" id="WP_145353929.1">
    <property type="nucleotide sequence ID" value="NZ_CP036262.1"/>
</dbReference>
<dbReference type="Proteomes" id="UP000320672">
    <property type="component" value="Chromosome"/>
</dbReference>
<gene>
    <name evidence="3" type="ORF">FF011L_44700</name>
</gene>
<feature type="domain" description="Transposase IS801/IS1294" evidence="1">
    <location>
        <begin position="141"/>
        <end position="311"/>
    </location>
</feature>
<evidence type="ECO:0000313" key="3">
    <source>
        <dbReference type="EMBL" id="QDS95670.1"/>
    </source>
</evidence>
<feature type="domain" description="Transposase zinc-binding" evidence="2">
    <location>
        <begin position="17"/>
        <end position="94"/>
    </location>
</feature>
<keyword evidence="4" id="KW-1185">Reference proteome</keyword>
<name>A0A517MLE6_9BACT</name>
<dbReference type="GO" id="GO:0003677">
    <property type="term" value="F:DNA binding"/>
    <property type="evidence" value="ECO:0007669"/>
    <property type="project" value="InterPro"/>
</dbReference>